<keyword evidence="7" id="KW-1185">Reference proteome</keyword>
<dbReference type="InterPro" id="IPR007392">
    <property type="entry name" value="GD_AH_second"/>
</dbReference>
<feature type="domain" description="D-galactarate/Altronate dehydratase second" evidence="4">
    <location>
        <begin position="31"/>
        <end position="155"/>
    </location>
</feature>
<evidence type="ECO:0000313" key="7">
    <source>
        <dbReference type="Proteomes" id="UP000250462"/>
    </source>
</evidence>
<dbReference type="GO" id="GO:0016829">
    <property type="term" value="F:lyase activity"/>
    <property type="evidence" value="ECO:0007669"/>
    <property type="project" value="UniProtKB-KW"/>
</dbReference>
<dbReference type="InterPro" id="IPR052172">
    <property type="entry name" value="UxaA_altronate/galactarate_dh"/>
</dbReference>
<dbReference type="PANTHER" id="PTHR30536:SF5">
    <property type="entry name" value="ALTRONATE DEHYDRATASE"/>
    <property type="match status" value="1"/>
</dbReference>
<dbReference type="InterPro" id="IPR048332">
    <property type="entry name" value="GD_AH_C"/>
</dbReference>
<dbReference type="Pfam" id="PF04295">
    <property type="entry name" value="GD_AH_second"/>
    <property type="match status" value="1"/>
</dbReference>
<accession>A0A329QBY5</accession>
<evidence type="ECO:0000259" key="4">
    <source>
        <dbReference type="Pfam" id="PF04295"/>
    </source>
</evidence>
<keyword evidence="2" id="KW-0456">Lyase</keyword>
<dbReference type="EMBL" id="QMIG01000034">
    <property type="protein sequence ID" value="RAW09844.1"/>
    <property type="molecule type" value="Genomic_DNA"/>
</dbReference>
<dbReference type="Proteomes" id="UP000250462">
    <property type="component" value="Unassembled WGS sequence"/>
</dbReference>
<evidence type="ECO:0000256" key="3">
    <source>
        <dbReference type="SAM" id="MobiDB-lite"/>
    </source>
</evidence>
<dbReference type="GO" id="GO:0019698">
    <property type="term" value="P:D-galacturonate catabolic process"/>
    <property type="evidence" value="ECO:0007669"/>
    <property type="project" value="TreeGrafter"/>
</dbReference>
<comment type="similarity">
    <text evidence="1">Belongs to the UxaA family.</text>
</comment>
<gene>
    <name evidence="6" type="ORF">DPM12_20075</name>
</gene>
<evidence type="ECO:0000256" key="1">
    <source>
        <dbReference type="ARBA" id="ARBA00010986"/>
    </source>
</evidence>
<sequence length="406" mass="42698">MAGHSERRARARAQRARYRTRWTNVRDIALYRRQDGRAGSRNQLLIIAPEVLANSVARRIAGAVADAVLVVEPAGRALVDVDRETTLRTLTGLAAHPNVGAVLIVAYDAALAEHMAAAARDVGTPAAVLDMVECGSTIEATSAGIRLSTQLAIEASERIREPAEPRDLIVGLKCGLSDGLSGLVLNPVVGRVVDKLVDRGARCMFGESAEIWGAEHILARRARSDVLGKKMVATVRERHDRSSSADMETAVVGPENRSGGITTLTEKALGNVAKTGSAPIDGLLNYAEAPPKPGLYFMDTPVAAAEATTGLVAGGAHALLFTTGVGNPFGHLVAPTVKVGWSDESTVARRDHLDVDLGPVVAGEESLECAADRVLEALLRVAGGRLTRAEVIKEGGYAVAREAPSV</sequence>
<comment type="caution">
    <text evidence="6">The sequence shown here is derived from an EMBL/GenBank/DDBJ whole genome shotgun (WGS) entry which is preliminary data.</text>
</comment>
<evidence type="ECO:0000259" key="5">
    <source>
        <dbReference type="Pfam" id="PF20629"/>
    </source>
</evidence>
<feature type="region of interest" description="Disordered" evidence="3">
    <location>
        <begin position="237"/>
        <end position="258"/>
    </location>
</feature>
<evidence type="ECO:0000313" key="6">
    <source>
        <dbReference type="EMBL" id="RAW09844.1"/>
    </source>
</evidence>
<dbReference type="PANTHER" id="PTHR30536">
    <property type="entry name" value="ALTRONATE/GALACTARATE DEHYDRATASE"/>
    <property type="match status" value="1"/>
</dbReference>
<organism evidence="6 7">
    <name type="scientific">Phytoactinopolyspora halophila</name>
    <dbReference type="NCBI Taxonomy" id="1981511"/>
    <lineage>
        <taxon>Bacteria</taxon>
        <taxon>Bacillati</taxon>
        <taxon>Actinomycetota</taxon>
        <taxon>Actinomycetes</taxon>
        <taxon>Jiangellales</taxon>
        <taxon>Jiangellaceae</taxon>
        <taxon>Phytoactinopolyspora</taxon>
    </lineage>
</organism>
<proteinExistence type="inferred from homology"/>
<evidence type="ECO:0000256" key="2">
    <source>
        <dbReference type="ARBA" id="ARBA00023239"/>
    </source>
</evidence>
<reference evidence="6 7" key="1">
    <citation type="submission" date="2018-06" db="EMBL/GenBank/DDBJ databases">
        <title>Phytoactinopolyspora halophila sp. nov., a novel halophilic actinomycete isolated from a saline soil in China.</title>
        <authorList>
            <person name="Tang S.-K."/>
        </authorList>
    </citation>
    <scope>NUCLEOTIDE SEQUENCE [LARGE SCALE GENOMIC DNA]</scope>
    <source>
        <strain evidence="6 7">YIM 96934</strain>
    </source>
</reference>
<dbReference type="Pfam" id="PF20629">
    <property type="entry name" value="GD_AH_C"/>
    <property type="match status" value="1"/>
</dbReference>
<protein>
    <submittedName>
        <fullName evidence="6">Uncharacterized protein</fullName>
    </submittedName>
</protein>
<dbReference type="AlphaFoldDB" id="A0A329QBY5"/>
<name>A0A329QBY5_9ACTN</name>
<feature type="domain" description="D-galactarate/Altronate dehydratase C-terminal" evidence="5">
    <location>
        <begin position="167"/>
        <end position="401"/>
    </location>
</feature>